<evidence type="ECO:0000256" key="10">
    <source>
        <dbReference type="ARBA" id="ARBA00046288"/>
    </source>
</evidence>
<evidence type="ECO:0000256" key="6">
    <source>
        <dbReference type="ARBA" id="ARBA00022824"/>
    </source>
</evidence>
<dbReference type="AlphaFoldDB" id="A0AAN9TQ22"/>
<dbReference type="GO" id="GO:0015020">
    <property type="term" value="F:glucuronosyltransferase activity"/>
    <property type="evidence" value="ECO:0007669"/>
    <property type="project" value="UniProtKB-EC"/>
</dbReference>
<accession>A0AAN9TQ22</accession>
<keyword evidence="9" id="KW-0325">Glycoprotein</keyword>
<sequence length="532" mass="60110">MMILKVALLLSALALGGGGSGCVRAYNILGIFPQVYRSHSLIYNPIMLELAKRGHNVTVYSMFQVNSQLPNLRQIDLQPCFPKKPLYDSIEGMRCPTAVQLLELIYVELPSYWNVSACPPLVALLRHSPHFDALLTQPFNSDLFSAYAHRLRIPTSVFVFTSSLHTWLLQRFGSPSNPSYIPERGSSFVQPMTFWQRVENVYRYAISEFYFRLRFDAESERIYRALLAGDAGASAPSLRRIAAQTSLVLANTHFSLDPVSPPLAPAIVEVAGVNLKNASQLPPIIREFIDESKNGVVYFCMGSLLRGESFPKEKREAFLYAFSKIPQRVLWKWEGDELPGKSDNIMIAKWMPQRDILAHPNVKLFISHGGLLGTSEAVYEGVPILGIPIFGDQRTNIKAIEANGGGLLLDYNDITNQTVLEKIQMILTDQEYQLKAKQLSKRYRDRPMSPLDTAVYWTEYVIRHKGAPHLRTAAVDTAWYQHLLLDMLAFVATLLVTFVLLIYCAFKVAFALLTRLLWRRSVPAPATKQKRR</sequence>
<proteinExistence type="inferred from homology"/>
<dbReference type="GO" id="GO:0005783">
    <property type="term" value="C:endoplasmic reticulum"/>
    <property type="evidence" value="ECO:0007669"/>
    <property type="project" value="UniProtKB-SubCell"/>
</dbReference>
<evidence type="ECO:0000256" key="4">
    <source>
        <dbReference type="ARBA" id="ARBA00022679"/>
    </source>
</evidence>
<dbReference type="PROSITE" id="PS00375">
    <property type="entry name" value="UDPGT"/>
    <property type="match status" value="1"/>
</dbReference>
<dbReference type="Pfam" id="PF00201">
    <property type="entry name" value="UDPGT"/>
    <property type="match status" value="1"/>
</dbReference>
<keyword evidence="14" id="KW-1185">Reference proteome</keyword>
<keyword evidence="6" id="KW-0256">Endoplasmic reticulum</keyword>
<evidence type="ECO:0000256" key="3">
    <source>
        <dbReference type="ARBA" id="ARBA00022676"/>
    </source>
</evidence>
<feature type="chain" id="PRO_5042665662" description="UDP-glucuronosyltransferase" evidence="12">
    <location>
        <begin position="26"/>
        <end position="532"/>
    </location>
</feature>
<evidence type="ECO:0000313" key="14">
    <source>
        <dbReference type="Proteomes" id="UP001367676"/>
    </source>
</evidence>
<dbReference type="PANTHER" id="PTHR48043">
    <property type="entry name" value="EG:EG0003.4 PROTEIN-RELATED"/>
    <property type="match status" value="1"/>
</dbReference>
<dbReference type="EC" id="2.4.1.17" evidence="12"/>
<dbReference type="InterPro" id="IPR050271">
    <property type="entry name" value="UDP-glycosyltransferase"/>
</dbReference>
<organism evidence="13 14">
    <name type="scientific">Parthenolecanium corni</name>
    <dbReference type="NCBI Taxonomy" id="536013"/>
    <lineage>
        <taxon>Eukaryota</taxon>
        <taxon>Metazoa</taxon>
        <taxon>Ecdysozoa</taxon>
        <taxon>Arthropoda</taxon>
        <taxon>Hexapoda</taxon>
        <taxon>Insecta</taxon>
        <taxon>Pterygota</taxon>
        <taxon>Neoptera</taxon>
        <taxon>Paraneoptera</taxon>
        <taxon>Hemiptera</taxon>
        <taxon>Sternorrhyncha</taxon>
        <taxon>Coccoidea</taxon>
        <taxon>Coccidae</taxon>
        <taxon>Parthenolecanium</taxon>
    </lineage>
</organism>
<feature type="transmembrane region" description="Helical" evidence="12">
    <location>
        <begin position="487"/>
        <end position="513"/>
    </location>
</feature>
<evidence type="ECO:0000256" key="1">
    <source>
        <dbReference type="ARBA" id="ARBA00004240"/>
    </source>
</evidence>
<comment type="subcellular location">
    <subcellularLocation>
        <location evidence="10">Endomembrane system</location>
        <topology evidence="10">Single-pass type I membrane protein</topology>
    </subcellularLocation>
    <subcellularLocation>
        <location evidence="1">Endoplasmic reticulum</location>
    </subcellularLocation>
    <subcellularLocation>
        <location evidence="12">Membrane</location>
        <topology evidence="12">Single-pass membrane protein</topology>
    </subcellularLocation>
</comment>
<keyword evidence="4 11" id="KW-0808">Transferase</keyword>
<evidence type="ECO:0000256" key="5">
    <source>
        <dbReference type="ARBA" id="ARBA00022692"/>
    </source>
</evidence>
<comment type="catalytic activity">
    <reaction evidence="12">
        <text>glucuronate acceptor + UDP-alpha-D-glucuronate = acceptor beta-D-glucuronoside + UDP + H(+)</text>
        <dbReference type="Rhea" id="RHEA:21032"/>
        <dbReference type="ChEBI" id="CHEBI:15378"/>
        <dbReference type="ChEBI" id="CHEBI:58052"/>
        <dbReference type="ChEBI" id="CHEBI:58223"/>
        <dbReference type="ChEBI" id="CHEBI:132367"/>
        <dbReference type="ChEBI" id="CHEBI:132368"/>
        <dbReference type="EC" id="2.4.1.17"/>
    </reaction>
</comment>
<evidence type="ECO:0000256" key="2">
    <source>
        <dbReference type="ARBA" id="ARBA00009995"/>
    </source>
</evidence>
<keyword evidence="5 12" id="KW-0812">Transmembrane</keyword>
<gene>
    <name evidence="13" type="ORF">V9T40_009567</name>
</gene>
<dbReference type="InterPro" id="IPR002213">
    <property type="entry name" value="UDP_glucos_trans"/>
</dbReference>
<reference evidence="13 14" key="1">
    <citation type="submission" date="2024-03" db="EMBL/GenBank/DDBJ databases">
        <title>Adaptation during the transition from Ophiocordyceps entomopathogen to insect associate is accompanied by gene loss and intensified selection.</title>
        <authorList>
            <person name="Ward C.M."/>
            <person name="Onetto C.A."/>
            <person name="Borneman A.R."/>
        </authorList>
    </citation>
    <scope>NUCLEOTIDE SEQUENCE [LARGE SCALE GENOMIC DNA]</scope>
    <source>
        <strain evidence="13">AWRI1</strain>
        <tissue evidence="13">Single Adult Female</tissue>
    </source>
</reference>
<dbReference type="CDD" id="cd03784">
    <property type="entry name" value="GT1_Gtf-like"/>
    <property type="match status" value="1"/>
</dbReference>
<evidence type="ECO:0000313" key="13">
    <source>
        <dbReference type="EMBL" id="KAK7602126.1"/>
    </source>
</evidence>
<protein>
    <recommendedName>
        <fullName evidence="12">UDP-glucuronosyltransferase</fullName>
        <ecNumber evidence="12">2.4.1.17</ecNumber>
    </recommendedName>
</protein>
<evidence type="ECO:0000256" key="11">
    <source>
        <dbReference type="RuleBase" id="RU003718"/>
    </source>
</evidence>
<keyword evidence="8 12" id="KW-0472">Membrane</keyword>
<dbReference type="PROSITE" id="PS51257">
    <property type="entry name" value="PROKAR_LIPOPROTEIN"/>
    <property type="match status" value="1"/>
</dbReference>
<dbReference type="PANTHER" id="PTHR48043:SF114">
    <property type="entry name" value="IP04436P-RELATED"/>
    <property type="match status" value="1"/>
</dbReference>
<evidence type="ECO:0000256" key="9">
    <source>
        <dbReference type="ARBA" id="ARBA00023180"/>
    </source>
</evidence>
<dbReference type="SUPFAM" id="SSF53756">
    <property type="entry name" value="UDP-Glycosyltransferase/glycogen phosphorylase"/>
    <property type="match status" value="1"/>
</dbReference>
<dbReference type="InterPro" id="IPR035595">
    <property type="entry name" value="UDP_glycos_trans_CS"/>
</dbReference>
<evidence type="ECO:0000256" key="8">
    <source>
        <dbReference type="ARBA" id="ARBA00023136"/>
    </source>
</evidence>
<comment type="caution">
    <text evidence="13">The sequence shown here is derived from an EMBL/GenBank/DDBJ whole genome shotgun (WGS) entry which is preliminary data.</text>
</comment>
<evidence type="ECO:0000256" key="7">
    <source>
        <dbReference type="ARBA" id="ARBA00022989"/>
    </source>
</evidence>
<name>A0AAN9TQ22_9HEMI</name>
<evidence type="ECO:0000256" key="12">
    <source>
        <dbReference type="RuleBase" id="RU362059"/>
    </source>
</evidence>
<dbReference type="Gene3D" id="3.40.50.2000">
    <property type="entry name" value="Glycogen Phosphorylase B"/>
    <property type="match status" value="1"/>
</dbReference>
<keyword evidence="3 11" id="KW-0328">Glycosyltransferase</keyword>
<comment type="similarity">
    <text evidence="2 11">Belongs to the UDP-glycosyltransferase family.</text>
</comment>
<feature type="signal peptide" evidence="12">
    <location>
        <begin position="1"/>
        <end position="25"/>
    </location>
</feature>
<dbReference type="Proteomes" id="UP001367676">
    <property type="component" value="Unassembled WGS sequence"/>
</dbReference>
<keyword evidence="12" id="KW-0732">Signal</keyword>
<dbReference type="FunFam" id="3.40.50.2000:FF:000050">
    <property type="entry name" value="UDP-glucuronosyltransferase"/>
    <property type="match status" value="1"/>
</dbReference>
<dbReference type="EMBL" id="JBBCAQ010000010">
    <property type="protein sequence ID" value="KAK7602126.1"/>
    <property type="molecule type" value="Genomic_DNA"/>
</dbReference>
<keyword evidence="7 12" id="KW-1133">Transmembrane helix</keyword>
<dbReference type="GO" id="GO:0016020">
    <property type="term" value="C:membrane"/>
    <property type="evidence" value="ECO:0007669"/>
    <property type="project" value="UniProtKB-SubCell"/>
</dbReference>